<evidence type="ECO:0000313" key="2">
    <source>
        <dbReference type="EMBL" id="ESN97005.1"/>
    </source>
</evidence>
<keyword evidence="4" id="KW-1185">Reference proteome</keyword>
<organism evidence="3 4">
    <name type="scientific">Helobdella robusta</name>
    <name type="common">Californian leech</name>
    <dbReference type="NCBI Taxonomy" id="6412"/>
    <lineage>
        <taxon>Eukaryota</taxon>
        <taxon>Metazoa</taxon>
        <taxon>Spiralia</taxon>
        <taxon>Lophotrochozoa</taxon>
        <taxon>Annelida</taxon>
        <taxon>Clitellata</taxon>
        <taxon>Hirudinea</taxon>
        <taxon>Rhynchobdellida</taxon>
        <taxon>Glossiphoniidae</taxon>
        <taxon>Helobdella</taxon>
    </lineage>
</organism>
<feature type="transmembrane region" description="Helical" evidence="1">
    <location>
        <begin position="53"/>
        <end position="72"/>
    </location>
</feature>
<proteinExistence type="predicted"/>
<dbReference type="KEGG" id="hro:HELRODRAFT_178438"/>
<evidence type="ECO:0000313" key="3">
    <source>
        <dbReference type="EnsemblMetazoa" id="HelroP178438"/>
    </source>
</evidence>
<dbReference type="GeneID" id="20206761"/>
<evidence type="ECO:0000256" key="1">
    <source>
        <dbReference type="SAM" id="Phobius"/>
    </source>
</evidence>
<dbReference type="EMBL" id="AMQM01006442">
    <property type="status" value="NOT_ANNOTATED_CDS"/>
    <property type="molecule type" value="Genomic_DNA"/>
</dbReference>
<gene>
    <name evidence="3" type="primary">20206761</name>
    <name evidence="2" type="ORF">HELRODRAFT_178438</name>
</gene>
<keyword evidence="1" id="KW-0812">Transmembrane</keyword>
<dbReference type="CTD" id="20206761"/>
<dbReference type="InParanoid" id="T1FD62"/>
<reference evidence="4" key="1">
    <citation type="submission" date="2012-12" db="EMBL/GenBank/DDBJ databases">
        <authorList>
            <person name="Hellsten U."/>
            <person name="Grimwood J."/>
            <person name="Chapman J.A."/>
            <person name="Shapiro H."/>
            <person name="Aerts A."/>
            <person name="Otillar R.P."/>
            <person name="Terry A.Y."/>
            <person name="Boore J.L."/>
            <person name="Simakov O."/>
            <person name="Marletaz F."/>
            <person name="Cho S.-J."/>
            <person name="Edsinger-Gonzales E."/>
            <person name="Havlak P."/>
            <person name="Kuo D.-H."/>
            <person name="Larsson T."/>
            <person name="Lv J."/>
            <person name="Arendt D."/>
            <person name="Savage R."/>
            <person name="Osoegawa K."/>
            <person name="de Jong P."/>
            <person name="Lindberg D.R."/>
            <person name="Seaver E.C."/>
            <person name="Weisblat D.A."/>
            <person name="Putnam N.H."/>
            <person name="Grigoriev I.V."/>
            <person name="Rokhsar D.S."/>
        </authorList>
    </citation>
    <scope>NUCLEOTIDE SEQUENCE</scope>
</reference>
<dbReference type="AlphaFoldDB" id="T1FD62"/>
<dbReference type="RefSeq" id="XP_009024795.1">
    <property type="nucleotide sequence ID" value="XM_009026547.1"/>
</dbReference>
<dbReference type="EMBL" id="KB097456">
    <property type="protein sequence ID" value="ESN97005.1"/>
    <property type="molecule type" value="Genomic_DNA"/>
</dbReference>
<accession>T1FD62</accession>
<keyword evidence="1" id="KW-0472">Membrane</keyword>
<sequence>MLLKKCTNIEKIIILIAKKEVAEKHQDPQWYFGMFGVGGKRTCHGQTQLRDGIMHFSIFLIVTIRMFTSLFINSAKYKSIKNVQYKANERNKAATKFIYLKLNKRKGDERRFGLYWSHPAPLDARSAGHCRKFLKSANHGNRVEGIKKVMNTIVVRSEKLSSQISNYATTNVHIRKTRTECQSGNESRKLWPESES</sequence>
<dbReference type="Proteomes" id="UP000015101">
    <property type="component" value="Unassembled WGS sequence"/>
</dbReference>
<reference evidence="2 4" key="2">
    <citation type="journal article" date="2013" name="Nature">
        <title>Insights into bilaterian evolution from three spiralian genomes.</title>
        <authorList>
            <person name="Simakov O."/>
            <person name="Marletaz F."/>
            <person name="Cho S.J."/>
            <person name="Edsinger-Gonzales E."/>
            <person name="Havlak P."/>
            <person name="Hellsten U."/>
            <person name="Kuo D.H."/>
            <person name="Larsson T."/>
            <person name="Lv J."/>
            <person name="Arendt D."/>
            <person name="Savage R."/>
            <person name="Osoegawa K."/>
            <person name="de Jong P."/>
            <person name="Grimwood J."/>
            <person name="Chapman J.A."/>
            <person name="Shapiro H."/>
            <person name="Aerts A."/>
            <person name="Otillar R.P."/>
            <person name="Terry A.Y."/>
            <person name="Boore J.L."/>
            <person name="Grigoriev I.V."/>
            <person name="Lindberg D.R."/>
            <person name="Seaver E.C."/>
            <person name="Weisblat D.A."/>
            <person name="Putnam N.H."/>
            <person name="Rokhsar D.S."/>
        </authorList>
    </citation>
    <scope>NUCLEOTIDE SEQUENCE</scope>
</reference>
<dbReference type="EnsemblMetazoa" id="HelroT178438">
    <property type="protein sequence ID" value="HelroP178438"/>
    <property type="gene ID" value="HelroG178438"/>
</dbReference>
<dbReference type="HOGENOM" id="CLU_1391608_0_0_1"/>
<protein>
    <submittedName>
        <fullName evidence="2 3">Uncharacterized protein</fullName>
    </submittedName>
</protein>
<keyword evidence="1" id="KW-1133">Transmembrane helix</keyword>
<name>T1FD62_HELRO</name>
<evidence type="ECO:0000313" key="4">
    <source>
        <dbReference type="Proteomes" id="UP000015101"/>
    </source>
</evidence>
<reference evidence="3" key="3">
    <citation type="submission" date="2015-06" db="UniProtKB">
        <authorList>
            <consortium name="EnsemblMetazoa"/>
        </authorList>
    </citation>
    <scope>IDENTIFICATION</scope>
</reference>